<feature type="domain" description="Photosynthesis system II assembly factor Ycf48/Hcf136-like" evidence="6">
    <location>
        <begin position="25"/>
        <end position="326"/>
    </location>
</feature>
<evidence type="ECO:0000256" key="4">
    <source>
        <dbReference type="HAMAP-Rule" id="MF_01348"/>
    </source>
</evidence>
<dbReference type="InterPro" id="IPR015943">
    <property type="entry name" value="WD40/YVTN_repeat-like_dom_sf"/>
</dbReference>
<comment type="domain">
    <text evidence="4">A 7-bladed beta-propeller torus, about 55 by 55 Angstroms, with a depth of about 25 Angstroms and a central pore.</text>
</comment>
<keyword evidence="8" id="KW-1185">Reference proteome</keyword>
<comment type="similarity">
    <text evidence="4 5">Belongs to the Ycf48 family.</text>
</comment>
<dbReference type="GO" id="GO:0031979">
    <property type="term" value="C:plasma membrane-derived thylakoid lumen"/>
    <property type="evidence" value="ECO:0007669"/>
    <property type="project" value="UniProtKB-SubCell"/>
</dbReference>
<dbReference type="HAMAP" id="MF_01348">
    <property type="entry name" value="Ycf48"/>
    <property type="match status" value="1"/>
</dbReference>
<evidence type="ECO:0000313" key="7">
    <source>
        <dbReference type="EMBL" id="NCJ05861.1"/>
    </source>
</evidence>
<keyword evidence="1 4" id="KW-0602">Photosynthesis</keyword>
<dbReference type="SUPFAM" id="SSF110296">
    <property type="entry name" value="Oligoxyloglucan reducing end-specific cellobiohydrolase"/>
    <property type="match status" value="1"/>
</dbReference>
<protein>
    <recommendedName>
        <fullName evidence="4 5">Photosystem II assembly protein Ycf48</fullName>
    </recommendedName>
</protein>
<feature type="chain" id="PRO_5035496764" description="Photosystem II assembly protein Ycf48" evidence="4">
    <location>
        <begin position="20"/>
        <end position="333"/>
    </location>
</feature>
<dbReference type="Pfam" id="PF14870">
    <property type="entry name" value="PSII_BNR"/>
    <property type="match status" value="1"/>
</dbReference>
<keyword evidence="3 4" id="KW-0604">Photosystem II</keyword>
<gene>
    <name evidence="4" type="primary">ycf48</name>
    <name evidence="7" type="ORF">GS597_04915</name>
</gene>
<comment type="function">
    <text evidence="4">A factor required for optimal assembly of photosystem II (PSII), acting in the early stages of PSII assembly. Also plays a role in replacement of photodamaged D1 (psbA). Assists YidC in synthesis of chlorophyll-binding proteins.</text>
</comment>
<dbReference type="AlphaFoldDB" id="A0A8K1ZXK9"/>
<feature type="signal peptide" evidence="4">
    <location>
        <begin position="1"/>
        <end position="19"/>
    </location>
</feature>
<dbReference type="PANTHER" id="PTHR47199:SF2">
    <property type="entry name" value="PHOTOSYSTEM II STABILITY_ASSEMBLY FACTOR HCF136, CHLOROPLASTIC"/>
    <property type="match status" value="1"/>
</dbReference>
<comment type="caution">
    <text evidence="7">The sequence shown here is derived from an EMBL/GenBank/DDBJ whole genome shotgun (WGS) entry which is preliminary data.</text>
</comment>
<keyword evidence="4" id="KW-0793">Thylakoid</keyword>
<keyword evidence="2 4" id="KW-0732">Signal</keyword>
<evidence type="ECO:0000256" key="2">
    <source>
        <dbReference type="ARBA" id="ARBA00022729"/>
    </source>
</evidence>
<sequence precursor="true">MGKFAKQLAMLVAVFFLCAACQFLPELKSSPWQTVQLPSEATVLDVSFASRSHGWLVGTHTTLMETFDGGSNWEPRELALDGIDYRLTSVSFQGDEGWIAGEPSILLHTLDGGQSWSRVSLSAKLPGSPLMIVATGPQSAELTTDVGAIYETQDEGRHWKALVQEAFGVARNIKRADDGSYVAVSSRGSFYSVWHPGMTAWEPHNRNSSRRIQSMGFDPQGHLWMLVRGGQVQFSSGNADIEESWLDPINPQASVSVGLLDLAYRTPSEVWVSGGSGNLLCSFDGGQTWQKDGSVANVPSNLYKILFFAPDQGFITGQDGALLRYVGGVAQSA</sequence>
<evidence type="ECO:0000259" key="6">
    <source>
        <dbReference type="Pfam" id="PF14870"/>
    </source>
</evidence>
<dbReference type="Gene3D" id="2.130.10.10">
    <property type="entry name" value="YVTN repeat-like/Quinoprotein amine dehydrogenase"/>
    <property type="match status" value="1"/>
</dbReference>
<dbReference type="InterPro" id="IPR016705">
    <property type="entry name" value="Ycf48/Hcf136"/>
</dbReference>
<dbReference type="PIRSF" id="PIRSF017875">
    <property type="entry name" value="PSII_HCF136"/>
    <property type="match status" value="1"/>
</dbReference>
<organism evidence="7 8">
    <name type="scientific">Petrachloros mirabilis ULC683</name>
    <dbReference type="NCBI Taxonomy" id="2781853"/>
    <lineage>
        <taxon>Bacteria</taxon>
        <taxon>Bacillati</taxon>
        <taxon>Cyanobacteriota</taxon>
        <taxon>Cyanophyceae</taxon>
        <taxon>Synechococcales</taxon>
        <taxon>Petrachlorosaceae</taxon>
        <taxon>Petrachloros</taxon>
        <taxon>Petrachloros mirabilis</taxon>
    </lineage>
</organism>
<dbReference type="GO" id="GO:0015979">
    <property type="term" value="P:photosynthesis"/>
    <property type="evidence" value="ECO:0007669"/>
    <property type="project" value="UniProtKB-KW"/>
</dbReference>
<dbReference type="PANTHER" id="PTHR47199">
    <property type="entry name" value="PHOTOSYSTEM II STABILITY/ASSEMBLY FACTOR HCF136, CHLOROPLASTIC"/>
    <property type="match status" value="1"/>
</dbReference>
<dbReference type="GO" id="GO:0009523">
    <property type="term" value="C:photosystem II"/>
    <property type="evidence" value="ECO:0007669"/>
    <property type="project" value="UniProtKB-KW"/>
</dbReference>
<dbReference type="Proteomes" id="UP000607397">
    <property type="component" value="Unassembled WGS sequence"/>
</dbReference>
<dbReference type="RefSeq" id="WP_161824341.1">
    <property type="nucleotide sequence ID" value="NZ_WVIC01000007.1"/>
</dbReference>
<dbReference type="NCBIfam" id="NF010237">
    <property type="entry name" value="PRK13684.1"/>
    <property type="match status" value="1"/>
</dbReference>
<evidence type="ECO:0000256" key="1">
    <source>
        <dbReference type="ARBA" id="ARBA00022531"/>
    </source>
</evidence>
<evidence type="ECO:0000313" key="8">
    <source>
        <dbReference type="Proteomes" id="UP000607397"/>
    </source>
</evidence>
<dbReference type="EMBL" id="WVIC01000007">
    <property type="protein sequence ID" value="NCJ05861.1"/>
    <property type="molecule type" value="Genomic_DNA"/>
</dbReference>
<dbReference type="InterPro" id="IPR028203">
    <property type="entry name" value="PSII_CF48-like_dom"/>
</dbReference>
<reference evidence="7" key="1">
    <citation type="submission" date="2019-12" db="EMBL/GenBank/DDBJ databases">
        <title>High-Quality draft genome sequences of three cyanobacteria isolated from the limestone walls of the Old Cathedral of Coimbra.</title>
        <authorList>
            <person name="Tiago I."/>
            <person name="Soares F."/>
            <person name="Portugal A."/>
        </authorList>
    </citation>
    <scope>NUCLEOTIDE SEQUENCE [LARGE SCALE GENOMIC DNA]</scope>
    <source>
        <strain evidence="7">C</strain>
    </source>
</reference>
<evidence type="ECO:0000256" key="5">
    <source>
        <dbReference type="PIRNR" id="PIRNR017875"/>
    </source>
</evidence>
<name>A0A8K1ZXK9_9CYAN</name>
<accession>A0A8K1ZXK9</accession>
<comment type="subcellular location">
    <subcellularLocation>
        <location evidence="4">Cellular thylakoid lumen</location>
    </subcellularLocation>
    <text evidence="4">Associated with a PSII precusor complex on the lumenal side of the thylakoid membrane.</text>
</comment>
<proteinExistence type="inferred from homology"/>
<evidence type="ECO:0000256" key="3">
    <source>
        <dbReference type="ARBA" id="ARBA00023276"/>
    </source>
</evidence>